<dbReference type="Gene3D" id="3.40.50.300">
    <property type="entry name" value="P-loop containing nucleotide triphosphate hydrolases"/>
    <property type="match status" value="2"/>
</dbReference>
<feature type="domain" description="Rad50/SbcC-type AAA" evidence="5">
    <location>
        <begin position="6"/>
        <end position="264"/>
    </location>
</feature>
<keyword evidence="4" id="KW-0175">Coiled coil</keyword>
<dbReference type="Proteomes" id="UP000194933">
    <property type="component" value="Unassembled WGS sequence"/>
</dbReference>
<sequence>MKPQTLQLKNFGPFINETIDFSKLSQAALFLITGKTGAGKTTIFDGMTYALFGETSGRLRSGKEMRSLFATPEEETSVFFSFEHHQFRYEIERKPEQMLAKRKGEGMRKQAAKVSLTIFDEKGKELRQLTKRSEVDQTIKELLNLDAKQFSQIVLLPQGEFRNFLISSSSEKEIVLRHLFGTQFFQQFNEQLKEKAKNQQKQLDHLEQELLLLEKQFLPYENDRLEEESSGFEMTISHWKIQQEQINEEITQEKEKLISLKNEQKELETIYYRGQSQKEALIEKQELLTKQQKLTEQAQEIAKKQEWLKHYEEAQKLLLPIERIQEYQEEQIDQKEKIKQLTDQLSEATFLYQKWQKQGKTRTEQQKVVETIQQTLLEKQRLIPLAKKYQQVQKELLLHKKESQGIQEKIEQLIQQQSTNQQKQQMIQETLNQQEILQEQRLIYERLKQEEQRYTDKQQEQIQLEKEQKIFDEQQQTINAQLAESRQRLDEQTKIMTQQKSDWAKKQIAKLQALLIPGEPCPVCGSTEHPIAHGVSDLSYETLANLEEKVNKTEKSVEQLHQEIGRKETEATKIQQQIEVNIQKQTENQQLLAQLEEEINKCLFQVFHTTSLDPIVKVVKEVKQSIDKQMLQLKNAKQEQLSLEEEGQTFKQEQLVLEKQKASVSEVLQQMQGEVNSLNNQLSGIETNILEEEVAGLETQIQNEVDKLTKEKSRGDALKQKIAVLESQVATLSQQSKKTSSQIEQEQEKIDHYLSQQNYFATQAEIMERLNQKVIYEQDKKVVSEYQEQQLIITTRLNQLKNVQFDETIQSLEEISSQIDSVKSTIENQQAMIYRLQEQYKHNQKIMTDFTLRYKKSQQQLDELVQLQQLSQTMNGENPKKTSLERYVLQVYLQEVLQVANMHLKRLTKSRYQFELADEVGSYRGKTGLEINVYDDEAGMTRGSHTLSGGESFIAALSLALSLAEVIQTQTGGVTIEALFIDEGFGSLDDEALEMAMEALETVESEGRMIGIISHVRELKERILQQIRIDTKGSGQSHIRYHFG</sequence>
<feature type="coiled-coil region" evidence="4">
    <location>
        <begin position="189"/>
        <end position="216"/>
    </location>
</feature>
<evidence type="ECO:0000256" key="3">
    <source>
        <dbReference type="ARBA" id="ARBA00013368"/>
    </source>
</evidence>
<evidence type="ECO:0000313" key="7">
    <source>
        <dbReference type="Proteomes" id="UP000194933"/>
    </source>
</evidence>
<dbReference type="InterPro" id="IPR027417">
    <property type="entry name" value="P-loop_NTPase"/>
</dbReference>
<reference evidence="6 7" key="1">
    <citation type="submission" date="2017-05" db="EMBL/GenBank/DDBJ databases">
        <title>The Genome Sequence of Enterococcus sp. 10A9_DIV0425.</title>
        <authorList>
            <consortium name="The Broad Institute Genomics Platform"/>
            <consortium name="The Broad Institute Genomic Center for Infectious Diseases"/>
            <person name="Earl A."/>
            <person name="Manson A."/>
            <person name="Schwartman J."/>
            <person name="Gilmore M."/>
            <person name="Abouelleil A."/>
            <person name="Cao P."/>
            <person name="Chapman S."/>
            <person name="Cusick C."/>
            <person name="Shea T."/>
            <person name="Young S."/>
            <person name="Neafsey D."/>
            <person name="Nusbaum C."/>
            <person name="Birren B."/>
        </authorList>
    </citation>
    <scope>NUCLEOTIDE SEQUENCE [LARGE SCALE GENOMIC DNA]</scope>
    <source>
        <strain evidence="6 7">10A9_DIV0425</strain>
    </source>
</reference>
<evidence type="ECO:0000313" key="6">
    <source>
        <dbReference type="EMBL" id="OTP10449.1"/>
    </source>
</evidence>
<name>A0A242JZA2_9ENTE</name>
<evidence type="ECO:0000256" key="2">
    <source>
        <dbReference type="ARBA" id="ARBA00011322"/>
    </source>
</evidence>
<evidence type="ECO:0000259" key="5">
    <source>
        <dbReference type="Pfam" id="PF13476"/>
    </source>
</evidence>
<feature type="coiled-coil region" evidence="4">
    <location>
        <begin position="543"/>
        <end position="749"/>
    </location>
</feature>
<dbReference type="InterPro" id="IPR038729">
    <property type="entry name" value="Rad50/SbcC_AAA"/>
</dbReference>
<dbReference type="AlphaFoldDB" id="A0A242JZA2"/>
<dbReference type="GO" id="GO:0016887">
    <property type="term" value="F:ATP hydrolysis activity"/>
    <property type="evidence" value="ECO:0007669"/>
    <property type="project" value="InterPro"/>
</dbReference>
<keyword evidence="7" id="KW-1185">Reference proteome</keyword>
<dbReference type="GO" id="GO:0006302">
    <property type="term" value="P:double-strand break repair"/>
    <property type="evidence" value="ECO:0007669"/>
    <property type="project" value="InterPro"/>
</dbReference>
<protein>
    <recommendedName>
        <fullName evidence="3">Nuclease SbcCD subunit C</fullName>
    </recommendedName>
</protein>
<dbReference type="STRING" id="1987383.A5844_002149"/>
<dbReference type="Pfam" id="PF13558">
    <property type="entry name" value="SbcC_Walker_B"/>
    <property type="match status" value="1"/>
</dbReference>
<evidence type="ECO:0000256" key="1">
    <source>
        <dbReference type="ARBA" id="ARBA00006930"/>
    </source>
</evidence>
<proteinExistence type="inferred from homology"/>
<comment type="caution">
    <text evidence="6">The sequence shown here is derived from an EMBL/GenBank/DDBJ whole genome shotgun (WGS) entry which is preliminary data.</text>
</comment>
<comment type="subunit">
    <text evidence="2">Heterodimer of SbcC and SbcD.</text>
</comment>
<accession>A0A242JZA2</accession>
<comment type="similarity">
    <text evidence="1">Belongs to the SMC family. SbcC subfamily.</text>
</comment>
<dbReference type="PANTHER" id="PTHR32114">
    <property type="entry name" value="ABC TRANSPORTER ABCH.3"/>
    <property type="match status" value="1"/>
</dbReference>
<feature type="coiled-coil region" evidence="4">
    <location>
        <begin position="420"/>
        <end position="477"/>
    </location>
</feature>
<dbReference type="SUPFAM" id="SSF52540">
    <property type="entry name" value="P-loop containing nucleoside triphosphate hydrolases"/>
    <property type="match status" value="2"/>
</dbReference>
<evidence type="ECO:0000256" key="4">
    <source>
        <dbReference type="SAM" id="Coils"/>
    </source>
</evidence>
<dbReference type="PANTHER" id="PTHR32114:SF2">
    <property type="entry name" value="ABC TRANSPORTER ABCH.3"/>
    <property type="match status" value="1"/>
</dbReference>
<dbReference type="Pfam" id="PF13476">
    <property type="entry name" value="AAA_23"/>
    <property type="match status" value="1"/>
</dbReference>
<dbReference type="EMBL" id="NGMO01000003">
    <property type="protein sequence ID" value="OTP10449.1"/>
    <property type="molecule type" value="Genomic_DNA"/>
</dbReference>
<organism evidence="6 7">
    <name type="scientific">Candidatus Enterococcus wittei</name>
    <dbReference type="NCBI Taxonomy" id="1987383"/>
    <lineage>
        <taxon>Bacteria</taxon>
        <taxon>Bacillati</taxon>
        <taxon>Bacillota</taxon>
        <taxon>Bacilli</taxon>
        <taxon>Lactobacillales</taxon>
        <taxon>Enterococcaceae</taxon>
        <taxon>Enterococcus</taxon>
    </lineage>
</organism>
<gene>
    <name evidence="6" type="ORF">A5844_002149</name>
</gene>
<feature type="coiled-coil region" evidence="4">
    <location>
        <begin position="812"/>
        <end position="839"/>
    </location>
</feature>
<feature type="coiled-coil region" evidence="4">
    <location>
        <begin position="243"/>
        <end position="358"/>
    </location>
</feature>